<evidence type="ECO:0000313" key="4">
    <source>
        <dbReference type="EMBL" id="KAF2870182.1"/>
    </source>
</evidence>
<evidence type="ECO:0000256" key="3">
    <source>
        <dbReference type="SAM" id="SignalP"/>
    </source>
</evidence>
<keyword evidence="5" id="KW-1185">Reference proteome</keyword>
<dbReference type="OrthoDB" id="4733706at2759"/>
<dbReference type="AlphaFoldDB" id="A0A7C8MCX6"/>
<protein>
    <recommendedName>
        <fullName evidence="6">Mid2 domain-containing protein</fullName>
    </recommendedName>
</protein>
<organism evidence="4 5">
    <name type="scientific">Massariosphaeria phaeospora</name>
    <dbReference type="NCBI Taxonomy" id="100035"/>
    <lineage>
        <taxon>Eukaryota</taxon>
        <taxon>Fungi</taxon>
        <taxon>Dikarya</taxon>
        <taxon>Ascomycota</taxon>
        <taxon>Pezizomycotina</taxon>
        <taxon>Dothideomycetes</taxon>
        <taxon>Pleosporomycetidae</taxon>
        <taxon>Pleosporales</taxon>
        <taxon>Pleosporales incertae sedis</taxon>
        <taxon>Massariosphaeria</taxon>
    </lineage>
</organism>
<dbReference type="Proteomes" id="UP000481861">
    <property type="component" value="Unassembled WGS sequence"/>
</dbReference>
<keyword evidence="3" id="KW-0732">Signal</keyword>
<evidence type="ECO:0000256" key="2">
    <source>
        <dbReference type="SAM" id="Phobius"/>
    </source>
</evidence>
<keyword evidence="2" id="KW-0812">Transmembrane</keyword>
<name>A0A7C8MCX6_9PLEO</name>
<accession>A0A7C8MCX6</accession>
<evidence type="ECO:0000313" key="5">
    <source>
        <dbReference type="Proteomes" id="UP000481861"/>
    </source>
</evidence>
<comment type="caution">
    <text evidence="4">The sequence shown here is derived from an EMBL/GenBank/DDBJ whole genome shotgun (WGS) entry which is preliminary data.</text>
</comment>
<dbReference type="EMBL" id="JAADJZ010000014">
    <property type="protein sequence ID" value="KAF2870182.1"/>
    <property type="molecule type" value="Genomic_DNA"/>
</dbReference>
<evidence type="ECO:0008006" key="6">
    <source>
        <dbReference type="Google" id="ProtNLM"/>
    </source>
</evidence>
<evidence type="ECO:0000256" key="1">
    <source>
        <dbReference type="SAM" id="MobiDB-lite"/>
    </source>
</evidence>
<feature type="transmembrane region" description="Helical" evidence="2">
    <location>
        <begin position="549"/>
        <end position="572"/>
    </location>
</feature>
<sequence>MSFIQVVFTLCWASCISFVRANTAALDLSVRTFNAPGASIEDTRLAIRRGLAEAQFHKRAGQEFKNTTTLDQSWNDAVLLKFGASKEIQDKNVTLEAGIEIICTTCYVKGLATVEVTVDGELDLGQILRDTALEVKGAVKNLTDDVETYFENYTETVVTRLDDGFDWSDLEFPTFNSSIDFNLAIPAIPEANLKFRFDGLELYLQLNTILSLGATYELPLFRSETPVGVSFGENLELGAIFSVDLILAVEGEVDISSGIHLKLDDGVEINLALFGESVSDIVFNGGEFEFLPVTIESAGIVFTAILRIGASAGIQVITPDIPEVSIMNHSLPTFGGGIEVGVFANVAEFVTNVTATPQDEECKLQVIQEYSLALGAKAGMTVNIGSETYGPVAQTSTPLWYTTLGSVCAIEGRATPVSTPAEETNSVLKREDLESTVLTTEITHTGVNCAPTVTGNCPVSLQTTSQSVETKFLTTAVPSGEDATWPASIHATVSPIAFGSNVNKFGAISGSPSSFVPPPPAETDGEGANGSDSNPVNLNGKIGGVSKKVIVGVSVGLGVPVLAAIIGALIFFQRRRRYSSVPKMERTDMVAEPYAQQIHSDKSKAGVNVTEVSR</sequence>
<proteinExistence type="predicted"/>
<gene>
    <name evidence="4" type="ORF">BDV95DRAFT_75555</name>
</gene>
<feature type="signal peptide" evidence="3">
    <location>
        <begin position="1"/>
        <end position="21"/>
    </location>
</feature>
<keyword evidence="2" id="KW-1133">Transmembrane helix</keyword>
<reference evidence="4 5" key="1">
    <citation type="submission" date="2020-01" db="EMBL/GenBank/DDBJ databases">
        <authorList>
            <consortium name="DOE Joint Genome Institute"/>
            <person name="Haridas S."/>
            <person name="Albert R."/>
            <person name="Binder M."/>
            <person name="Bloem J."/>
            <person name="Labutti K."/>
            <person name="Salamov A."/>
            <person name="Andreopoulos B."/>
            <person name="Baker S.E."/>
            <person name="Barry K."/>
            <person name="Bills G."/>
            <person name="Bluhm B.H."/>
            <person name="Cannon C."/>
            <person name="Castanera R."/>
            <person name="Culley D.E."/>
            <person name="Daum C."/>
            <person name="Ezra D."/>
            <person name="Gonzalez J.B."/>
            <person name="Henrissat B."/>
            <person name="Kuo A."/>
            <person name="Liang C."/>
            <person name="Lipzen A."/>
            <person name="Lutzoni F."/>
            <person name="Magnuson J."/>
            <person name="Mondo S."/>
            <person name="Nolan M."/>
            <person name="Ohm R."/>
            <person name="Pangilinan J."/>
            <person name="Park H.-J.H."/>
            <person name="Ramirez L."/>
            <person name="Alfaro M."/>
            <person name="Sun H."/>
            <person name="Tritt A."/>
            <person name="Yoshinaga Y."/>
            <person name="Zwiers L.-H.L."/>
            <person name="Turgeon B.G."/>
            <person name="Goodwin S.B."/>
            <person name="Spatafora J.W."/>
            <person name="Crous P.W."/>
            <person name="Grigoriev I.V."/>
        </authorList>
    </citation>
    <scope>NUCLEOTIDE SEQUENCE [LARGE SCALE GENOMIC DNA]</scope>
    <source>
        <strain evidence="4 5">CBS 611.86</strain>
    </source>
</reference>
<feature type="region of interest" description="Disordered" evidence="1">
    <location>
        <begin position="511"/>
        <end position="535"/>
    </location>
</feature>
<keyword evidence="2" id="KW-0472">Membrane</keyword>
<feature type="chain" id="PRO_5028897958" description="Mid2 domain-containing protein" evidence="3">
    <location>
        <begin position="22"/>
        <end position="614"/>
    </location>
</feature>